<feature type="signal peptide" evidence="1">
    <location>
        <begin position="1"/>
        <end position="23"/>
    </location>
</feature>
<dbReference type="RefSeq" id="WP_157445487.1">
    <property type="nucleotide sequence ID" value="NZ_JACIEQ010000001.1"/>
</dbReference>
<keyword evidence="3" id="KW-1185">Reference proteome</keyword>
<dbReference type="AlphaFoldDB" id="A0A840C9H9"/>
<accession>A0A840C9H9</accession>
<comment type="caution">
    <text evidence="2">The sequence shown here is derived from an EMBL/GenBank/DDBJ whole genome shotgun (WGS) entry which is preliminary data.</text>
</comment>
<gene>
    <name evidence="2" type="ORF">GGR17_001304</name>
</gene>
<feature type="chain" id="PRO_5032396486" evidence="1">
    <location>
        <begin position="24"/>
        <end position="456"/>
    </location>
</feature>
<evidence type="ECO:0000313" key="2">
    <source>
        <dbReference type="EMBL" id="MBB4021513.1"/>
    </source>
</evidence>
<organism evidence="2 3">
    <name type="scientific">Actibacterium naphthalenivorans</name>
    <dbReference type="NCBI Taxonomy" id="1614693"/>
    <lineage>
        <taxon>Bacteria</taxon>
        <taxon>Pseudomonadati</taxon>
        <taxon>Pseudomonadota</taxon>
        <taxon>Alphaproteobacteria</taxon>
        <taxon>Rhodobacterales</taxon>
        <taxon>Roseobacteraceae</taxon>
        <taxon>Actibacterium</taxon>
    </lineage>
</organism>
<sequence length="456" mass="48715">MLRSRLVLAPALLAVGAWPLAQALAQTGPAITFTLDQTFRATDNYSFAANPPSDTTVYSRTNLSFSSVYGTPAQSLTFTGGVTIDAGYFADSDGTDTNIDSQNLGLSYFRESSSTQLTFDASYRRVQLTQLVQGATFDAADLLIDSGDRINYAIGMGLLTGVGGPFGISLNARASARDFTGTSDPSLYDSDTVSMDAAARFSVTPTADISLLAGYKEYNDEDVTDTEQIDTYAGLGVVYDISPALQFNGDLRQKEVETTETLGGVRSTRKRDGVSSNLGLTLQRPNGTISASYATDVTSTGRRDTVSVGRSLQLPRGALSASLGVTESDTTSSQTVANLTYSYQRPTATFRASVSQSALTDNNDNEALRTRVSVGYNYLINNTSALDASLAVADYNVLTTGGTDTQRADLTLSYRRNLTADWDLTTGYTYSLATKTSASDRESNTIFVGFARSFSF</sequence>
<name>A0A840C9H9_9RHOB</name>
<keyword evidence="1" id="KW-0732">Signal</keyword>
<reference evidence="2" key="1">
    <citation type="submission" date="2020-08" db="EMBL/GenBank/DDBJ databases">
        <title>Genomic Encyclopedia of Type Strains, Phase IV (KMG-IV): sequencing the most valuable type-strain genomes for metagenomic binning, comparative biology and taxonomic classification.</title>
        <authorList>
            <person name="Goeker M."/>
        </authorList>
    </citation>
    <scope>NUCLEOTIDE SEQUENCE [LARGE SCALE GENOMIC DNA]</scope>
    <source>
        <strain evidence="2">DSM 105040</strain>
    </source>
</reference>
<dbReference type="SUPFAM" id="SSF56935">
    <property type="entry name" value="Porins"/>
    <property type="match status" value="2"/>
</dbReference>
<dbReference type="Proteomes" id="UP000585681">
    <property type="component" value="Unassembled WGS sequence"/>
</dbReference>
<evidence type="ECO:0000313" key="3">
    <source>
        <dbReference type="Proteomes" id="UP000585681"/>
    </source>
</evidence>
<proteinExistence type="predicted"/>
<dbReference type="EMBL" id="JACIEQ010000001">
    <property type="protein sequence ID" value="MBB4021513.1"/>
    <property type="molecule type" value="Genomic_DNA"/>
</dbReference>
<protein>
    <submittedName>
        <fullName evidence="2">Uncharacterized protein</fullName>
    </submittedName>
</protein>
<evidence type="ECO:0000256" key="1">
    <source>
        <dbReference type="SAM" id="SignalP"/>
    </source>
</evidence>